<dbReference type="RefSeq" id="WP_275108650.1">
    <property type="nucleotide sequence ID" value="NZ_JAKJSC010000001.1"/>
</dbReference>
<dbReference type="PANTHER" id="PTHR43143">
    <property type="entry name" value="METALLOPHOSPHOESTERASE, CALCINEURIN SUPERFAMILY"/>
    <property type="match status" value="1"/>
</dbReference>
<protein>
    <submittedName>
        <fullName evidence="3">Metallophosphoesterase</fullName>
    </submittedName>
</protein>
<evidence type="ECO:0000313" key="4">
    <source>
        <dbReference type="Proteomes" id="UP001528920"/>
    </source>
</evidence>
<dbReference type="Pfam" id="PF00149">
    <property type="entry name" value="Metallophos"/>
    <property type="match status" value="1"/>
</dbReference>
<proteinExistence type="predicted"/>
<dbReference type="Gene3D" id="3.60.21.10">
    <property type="match status" value="1"/>
</dbReference>
<accession>A0ABT5VPE5</accession>
<feature type="signal peptide" evidence="1">
    <location>
        <begin position="1"/>
        <end position="18"/>
    </location>
</feature>
<evidence type="ECO:0000259" key="2">
    <source>
        <dbReference type="Pfam" id="PF00149"/>
    </source>
</evidence>
<gene>
    <name evidence="3" type="ORF">L3049_04755</name>
</gene>
<evidence type="ECO:0000313" key="3">
    <source>
        <dbReference type="EMBL" id="MDE5417311.1"/>
    </source>
</evidence>
<dbReference type="SUPFAM" id="SSF56300">
    <property type="entry name" value="Metallo-dependent phosphatases"/>
    <property type="match status" value="1"/>
</dbReference>
<dbReference type="PANTHER" id="PTHR43143:SF1">
    <property type="entry name" value="SERINE_THREONINE-PROTEIN PHOSPHATASE CPPED1"/>
    <property type="match status" value="1"/>
</dbReference>
<dbReference type="InterPro" id="IPR051918">
    <property type="entry name" value="STPP_CPPED1"/>
</dbReference>
<name>A0ABT5VPE5_9BACT</name>
<evidence type="ECO:0000256" key="1">
    <source>
        <dbReference type="SAM" id="SignalP"/>
    </source>
</evidence>
<sequence length="333" mass="37588">MNKLKSLLLLLFVPFVFACEKDSTSTSVEENDTDISWKFAVVGDTHVTNNSDTIKEMIPYFIEDGIDLILVCGDLVQGGKKTSSAELEAELNMWMEVFTPLYEKGIGIYPVRGNHEDDARDNIAVWNKIFTSAKALPQNGPEGEINLSYSFEHKNAMFIGLDQYVNIHKVNQNWLNQELAANEQAHVFVFGHEAAFKVFHSDCLDDFPTERNAFWNSLIEAGVKTYFCGHDHFFDATQIDDGDGNVENDIYQCLVGGGGGWLMPKYKYNGENDPYTVTPKCHREEHGYALVEISGESALDLDVSITWKERTMEGTSVKYETTSAIIEYKQVRN</sequence>
<feature type="domain" description="Calcineurin-like phosphoesterase" evidence="2">
    <location>
        <begin position="38"/>
        <end position="232"/>
    </location>
</feature>
<reference evidence="3 4" key="1">
    <citation type="submission" date="2022-01" db="EMBL/GenBank/DDBJ databases">
        <title>Labilibaculum sp. nov, a marine bacterium isolated from Antarctica.</title>
        <authorList>
            <person name="Dai W."/>
        </authorList>
    </citation>
    <scope>NUCLEOTIDE SEQUENCE [LARGE SCALE GENOMIC DNA]</scope>
    <source>
        <strain evidence="3 4">DW002</strain>
    </source>
</reference>
<dbReference type="EMBL" id="JAKJSC010000001">
    <property type="protein sequence ID" value="MDE5417311.1"/>
    <property type="molecule type" value="Genomic_DNA"/>
</dbReference>
<dbReference type="InterPro" id="IPR004843">
    <property type="entry name" value="Calcineurin-like_PHP"/>
</dbReference>
<organism evidence="3 4">
    <name type="scientific">Paralabilibaculum antarcticum</name>
    <dbReference type="NCBI Taxonomy" id="2912572"/>
    <lineage>
        <taxon>Bacteria</taxon>
        <taxon>Pseudomonadati</taxon>
        <taxon>Bacteroidota</taxon>
        <taxon>Bacteroidia</taxon>
        <taxon>Marinilabiliales</taxon>
        <taxon>Marinifilaceae</taxon>
        <taxon>Paralabilibaculum</taxon>
    </lineage>
</organism>
<keyword evidence="4" id="KW-1185">Reference proteome</keyword>
<dbReference type="InterPro" id="IPR029052">
    <property type="entry name" value="Metallo-depent_PP-like"/>
</dbReference>
<comment type="caution">
    <text evidence="3">The sequence shown here is derived from an EMBL/GenBank/DDBJ whole genome shotgun (WGS) entry which is preliminary data.</text>
</comment>
<dbReference type="Proteomes" id="UP001528920">
    <property type="component" value="Unassembled WGS sequence"/>
</dbReference>
<feature type="chain" id="PRO_5046351071" evidence="1">
    <location>
        <begin position="19"/>
        <end position="333"/>
    </location>
</feature>
<dbReference type="PROSITE" id="PS51257">
    <property type="entry name" value="PROKAR_LIPOPROTEIN"/>
    <property type="match status" value="1"/>
</dbReference>
<keyword evidence="1" id="KW-0732">Signal</keyword>